<evidence type="ECO:0008006" key="4">
    <source>
        <dbReference type="Google" id="ProtNLM"/>
    </source>
</evidence>
<gene>
    <name evidence="2" type="ORF">A3J59_02130</name>
</gene>
<organism evidence="2 3">
    <name type="scientific">Candidatus Buchananbacteria bacterium RIFCSPHIGHO2_02_FULL_56_16</name>
    <dbReference type="NCBI Taxonomy" id="1797542"/>
    <lineage>
        <taxon>Bacteria</taxon>
        <taxon>Candidatus Buchananiibacteriota</taxon>
    </lineage>
</organism>
<dbReference type="EMBL" id="MHIL01000006">
    <property type="protein sequence ID" value="OGY52280.1"/>
    <property type="molecule type" value="Genomic_DNA"/>
</dbReference>
<feature type="transmembrane region" description="Helical" evidence="1">
    <location>
        <begin position="73"/>
        <end position="96"/>
    </location>
</feature>
<dbReference type="InterPro" id="IPR021280">
    <property type="entry name" value="TMEM260-like"/>
</dbReference>
<evidence type="ECO:0000313" key="3">
    <source>
        <dbReference type="Proteomes" id="UP000177310"/>
    </source>
</evidence>
<dbReference type="Proteomes" id="UP000177310">
    <property type="component" value="Unassembled WGS sequence"/>
</dbReference>
<feature type="transmembrane region" description="Helical" evidence="1">
    <location>
        <begin position="128"/>
        <end position="146"/>
    </location>
</feature>
<dbReference type="AlphaFoldDB" id="A0A1G1YKS3"/>
<sequence length="596" mass="67484">MLRLKQSRHLLPSLLFTAVFILYTVTAAPSIYPRDSAELVVAAHTLGIAHPPGYPLYVLLGKLFELLAPWGNVAFQLNLFSAFTAAGTVTLVFLITKMVTGSVGPALVAAVTLAFSRLFWFYSTIAEVFSLHIFWLLLIVWLLLRWEQRRMNGSTANGWLYLAALLFGLGFGNHHTILLMLPAVLYFIWATNRRIFWSTTGLKAIMLALGGFVGIYGFVYLRSKADPFLDWGNPETFSNLLAVFFRQEFGTFSLSKNFASGFGVPNAVAHVQNYFTSLYRQFFSWGIILGLAGLVYFFKKRRTFSWLTALSFAGFGPLMVLLTGGTILDENVHFVVEKFYLASFVIFSLWIGGGVWLLLTLLKQQTARWRQLMTVATTLLLVSLPLYSLAVNWSSNDRHVYFLNHRFIQDILASVEPNGILITPNDSIVFGVWYFQQVLQQRLDVTVVPTVGNQATIDQFRSRHGRLFTDPPTDNAVFNQRLFPAGFDRTALNAFLRELMQRNIEHRPIYLPVGDPTMTDPLAEFLVPGGLVFRLTTRYNDPDPILLNRAQEILETYQYLNDRTVSPQNDFLTNEILARYALATLLIDQQTKNLTN</sequence>
<dbReference type="PANTHER" id="PTHR16214">
    <property type="entry name" value="TRANSMEMBRANE PROTEIN 260"/>
    <property type="match status" value="1"/>
</dbReference>
<protein>
    <recommendedName>
        <fullName evidence="4">DUF2723 domain-containing protein</fullName>
    </recommendedName>
</protein>
<name>A0A1G1YKS3_9BACT</name>
<evidence type="ECO:0000256" key="1">
    <source>
        <dbReference type="SAM" id="Phobius"/>
    </source>
</evidence>
<keyword evidence="1" id="KW-0472">Membrane</keyword>
<reference evidence="2 3" key="1">
    <citation type="journal article" date="2016" name="Nat. Commun.">
        <title>Thousands of microbial genomes shed light on interconnected biogeochemical processes in an aquifer system.</title>
        <authorList>
            <person name="Anantharaman K."/>
            <person name="Brown C.T."/>
            <person name="Hug L.A."/>
            <person name="Sharon I."/>
            <person name="Castelle C.J."/>
            <person name="Probst A.J."/>
            <person name="Thomas B.C."/>
            <person name="Singh A."/>
            <person name="Wilkins M.J."/>
            <person name="Karaoz U."/>
            <person name="Brodie E.L."/>
            <person name="Williams K.H."/>
            <person name="Hubbard S.S."/>
            <person name="Banfield J.F."/>
        </authorList>
    </citation>
    <scope>NUCLEOTIDE SEQUENCE [LARGE SCALE GENOMIC DNA]</scope>
</reference>
<feature type="transmembrane region" description="Helical" evidence="1">
    <location>
        <begin position="158"/>
        <end position="189"/>
    </location>
</feature>
<feature type="transmembrane region" description="Helical" evidence="1">
    <location>
        <begin position="371"/>
        <end position="390"/>
    </location>
</feature>
<accession>A0A1G1YKS3</accession>
<dbReference type="STRING" id="1797542.A3J59_02130"/>
<dbReference type="PANTHER" id="PTHR16214:SF3">
    <property type="entry name" value="TRANSMEMBRANE PROTEIN 260"/>
    <property type="match status" value="1"/>
</dbReference>
<feature type="transmembrane region" description="Helical" evidence="1">
    <location>
        <begin position="339"/>
        <end position="359"/>
    </location>
</feature>
<comment type="caution">
    <text evidence="2">The sequence shown here is derived from an EMBL/GenBank/DDBJ whole genome shotgun (WGS) entry which is preliminary data.</text>
</comment>
<dbReference type="Pfam" id="PF11028">
    <property type="entry name" value="TMEM260-like"/>
    <property type="match status" value="1"/>
</dbReference>
<feature type="transmembrane region" description="Helical" evidence="1">
    <location>
        <begin position="195"/>
        <end position="221"/>
    </location>
</feature>
<keyword evidence="1" id="KW-1133">Transmembrane helix</keyword>
<feature type="transmembrane region" description="Helical" evidence="1">
    <location>
        <begin position="304"/>
        <end position="327"/>
    </location>
</feature>
<keyword evidence="1" id="KW-0812">Transmembrane</keyword>
<proteinExistence type="predicted"/>
<feature type="transmembrane region" description="Helical" evidence="1">
    <location>
        <begin position="282"/>
        <end position="298"/>
    </location>
</feature>
<feature type="transmembrane region" description="Helical" evidence="1">
    <location>
        <begin position="103"/>
        <end position="122"/>
    </location>
</feature>
<dbReference type="InterPro" id="IPR052724">
    <property type="entry name" value="GT117_domain-containing"/>
</dbReference>
<evidence type="ECO:0000313" key="2">
    <source>
        <dbReference type="EMBL" id="OGY52280.1"/>
    </source>
</evidence>